<sequence length="153" mass="16882">MDPLSPHSPVQRGHLSAASRHRKRADAWMEARRRLQHPPSQHDRHRCLDQTARVNGCLVASPSPPPPHRSHRLTVTTADGLHHRRSVAPCSRPLSPAVPRHPPPSSVEPPLRPPPRRGEGEEERVAEAALGFPPVSPARGRRGGEQFVLPGRL</sequence>
<evidence type="ECO:0000313" key="2">
    <source>
        <dbReference type="EMBL" id="CAH66637.1"/>
    </source>
</evidence>
<reference evidence="2" key="1">
    <citation type="journal article" date="2002" name="Nature">
        <title>Sequence and analysis of rice chromosome 4.</title>
        <authorList>
            <person name="Feng Q."/>
            <person name="Zhang Y."/>
            <person name="Hao P."/>
            <person name="Wang S."/>
            <person name="Fu G."/>
            <person name="Huang Y."/>
            <person name="Li Y."/>
            <person name="Zhu J."/>
            <person name="Liu Y."/>
            <person name="Hu X."/>
            <person name="Jia P."/>
            <person name="Zhang Y."/>
            <person name="Zhao Q."/>
            <person name="Ying K."/>
            <person name="Yu S."/>
            <person name="Tang Y."/>
            <person name="Weng Q."/>
            <person name="Zhang L."/>
            <person name="Lu Y."/>
            <person name="Mu J."/>
            <person name="Lu Y."/>
            <person name="Zhang L.S."/>
            <person name="Yu Z."/>
            <person name="Fan D."/>
            <person name="Liu X."/>
            <person name="Lu T."/>
            <person name="Li C."/>
            <person name="Wu Y."/>
            <person name="Sun T."/>
            <person name="Lei H."/>
            <person name="Li T."/>
            <person name="Hu H."/>
            <person name="Guan J."/>
            <person name="Wu M."/>
            <person name="Zhang R."/>
            <person name="Zhou B."/>
            <person name="Chen Z."/>
            <person name="Chen L."/>
            <person name="Jin Z."/>
            <person name="Wang R."/>
            <person name="Yin H."/>
            <person name="Cai Z."/>
            <person name="Ren S."/>
            <person name="Lv G."/>
            <person name="Gu W."/>
            <person name="Zhu G."/>
            <person name="Tu Y."/>
            <person name="Jia J."/>
            <person name="Zhang Y."/>
            <person name="Chen J."/>
            <person name="Kang H."/>
            <person name="Chen X."/>
            <person name="Shao C."/>
            <person name="Sun Y."/>
            <person name="Hu Q."/>
            <person name="Zhang X."/>
            <person name="Zhang W."/>
            <person name="Wang L."/>
            <person name="Ding C."/>
            <person name="Sheng H."/>
            <person name="Gu J."/>
            <person name="Chen S."/>
            <person name="Ni L."/>
            <person name="Zhu F."/>
            <person name="Chen W."/>
            <person name="Lan L."/>
            <person name="Lai Y."/>
            <person name="Cheng Z."/>
            <person name="Gu M."/>
            <person name="Jiang J."/>
            <person name="Li J."/>
            <person name="Hong G."/>
            <person name="Xue Y."/>
            <person name="Han B."/>
        </authorList>
    </citation>
    <scope>NUCLEOTIDE SEQUENCE</scope>
</reference>
<dbReference type="EMBL" id="CR855125">
    <property type="protein sequence ID" value="CAH66637.1"/>
    <property type="molecule type" value="Genomic_DNA"/>
</dbReference>
<feature type="compositionally biased region" description="Basic and acidic residues" evidence="1">
    <location>
        <begin position="116"/>
        <end position="126"/>
    </location>
</feature>
<feature type="region of interest" description="Disordered" evidence="1">
    <location>
        <begin position="1"/>
        <end position="49"/>
    </location>
</feature>
<accession>Q01KT4</accession>
<feature type="region of interest" description="Disordered" evidence="1">
    <location>
        <begin position="78"/>
        <end position="153"/>
    </location>
</feature>
<evidence type="ECO:0000256" key="1">
    <source>
        <dbReference type="SAM" id="MobiDB-lite"/>
    </source>
</evidence>
<organism evidence="2">
    <name type="scientific">Oryza sativa</name>
    <name type="common">Rice</name>
    <dbReference type="NCBI Taxonomy" id="4530"/>
    <lineage>
        <taxon>Eukaryota</taxon>
        <taxon>Viridiplantae</taxon>
        <taxon>Streptophyta</taxon>
        <taxon>Embryophyta</taxon>
        <taxon>Tracheophyta</taxon>
        <taxon>Spermatophyta</taxon>
        <taxon>Magnoliopsida</taxon>
        <taxon>Liliopsida</taxon>
        <taxon>Poales</taxon>
        <taxon>Poaceae</taxon>
        <taxon>BOP clade</taxon>
        <taxon>Oryzoideae</taxon>
        <taxon>Oryzeae</taxon>
        <taxon>Oryzinae</taxon>
        <taxon>Oryza</taxon>
    </lineage>
</organism>
<name>Q01KT4_ORYSA</name>
<gene>
    <name evidence="2" type="primary">OSIGBa0140A01.5</name>
</gene>
<dbReference type="AlphaFoldDB" id="Q01KT4"/>
<proteinExistence type="predicted"/>
<protein>
    <submittedName>
        <fullName evidence="2">OSIGBa0140A01.5 protein</fullName>
    </submittedName>
</protein>
<reference evidence="2" key="2">
    <citation type="submission" date="2004-10" db="EMBL/GenBank/DDBJ databases">
        <title>Chromosome-wide comparison between domesticated rice subspecies indica and japonica.</title>
        <authorList>
            <person name="Han B."/>
        </authorList>
    </citation>
    <scope>NUCLEOTIDE SEQUENCE</scope>
</reference>
<feature type="compositionally biased region" description="Pro residues" evidence="1">
    <location>
        <begin position="99"/>
        <end position="113"/>
    </location>
</feature>